<gene>
    <name evidence="1" type="ORF">METZ01_LOCUS280896</name>
</gene>
<organism evidence="1">
    <name type="scientific">marine metagenome</name>
    <dbReference type="NCBI Taxonomy" id="408172"/>
    <lineage>
        <taxon>unclassified sequences</taxon>
        <taxon>metagenomes</taxon>
        <taxon>ecological metagenomes</taxon>
    </lineage>
</organism>
<dbReference type="AlphaFoldDB" id="A0A382KY73"/>
<proteinExistence type="predicted"/>
<name>A0A382KY73_9ZZZZ</name>
<dbReference type="InterPro" id="IPR011051">
    <property type="entry name" value="RmlC_Cupin_sf"/>
</dbReference>
<evidence type="ECO:0008006" key="2">
    <source>
        <dbReference type="Google" id="ProtNLM"/>
    </source>
</evidence>
<dbReference type="Gene3D" id="2.60.120.10">
    <property type="entry name" value="Jelly Rolls"/>
    <property type="match status" value="1"/>
</dbReference>
<evidence type="ECO:0000313" key="1">
    <source>
        <dbReference type="EMBL" id="SVC28042.1"/>
    </source>
</evidence>
<sequence length="126" mass="15052">MRSKSKVKLEDFFRDKRGIIYNLINLNFGSCLFIKSKNNTIRANHYHKKDWHYCYILKGKVHYYSRKVGSNAKPRKEIFKKGDLFFTPPMVEHALYFPINTEFIALAKLTRKSKNYEKDTVRINLI</sequence>
<dbReference type="EMBL" id="UINC01082877">
    <property type="protein sequence ID" value="SVC28042.1"/>
    <property type="molecule type" value="Genomic_DNA"/>
</dbReference>
<accession>A0A382KY73</accession>
<reference evidence="1" key="1">
    <citation type="submission" date="2018-05" db="EMBL/GenBank/DDBJ databases">
        <authorList>
            <person name="Lanie J.A."/>
            <person name="Ng W.-L."/>
            <person name="Kazmierczak K.M."/>
            <person name="Andrzejewski T.M."/>
            <person name="Davidsen T.M."/>
            <person name="Wayne K.J."/>
            <person name="Tettelin H."/>
            <person name="Glass J.I."/>
            <person name="Rusch D."/>
            <person name="Podicherti R."/>
            <person name="Tsui H.-C.T."/>
            <person name="Winkler M.E."/>
        </authorList>
    </citation>
    <scope>NUCLEOTIDE SEQUENCE</scope>
</reference>
<dbReference type="InterPro" id="IPR014710">
    <property type="entry name" value="RmlC-like_jellyroll"/>
</dbReference>
<protein>
    <recommendedName>
        <fullName evidence="2">Cupin type-1 domain-containing protein</fullName>
    </recommendedName>
</protein>
<dbReference type="SUPFAM" id="SSF51182">
    <property type="entry name" value="RmlC-like cupins"/>
    <property type="match status" value="1"/>
</dbReference>
<dbReference type="CDD" id="cd02208">
    <property type="entry name" value="cupin_RmlC-like"/>
    <property type="match status" value="1"/>
</dbReference>